<comment type="caution">
    <text evidence="13">The sequence shown here is derived from an EMBL/GenBank/DDBJ whole genome shotgun (WGS) entry which is preliminary data.</text>
</comment>
<evidence type="ECO:0000256" key="11">
    <source>
        <dbReference type="SAM" id="Phobius"/>
    </source>
</evidence>
<keyword evidence="3 13" id="KW-0645">Protease</keyword>
<dbReference type="Proteomes" id="UP001302126">
    <property type="component" value="Unassembled WGS sequence"/>
</dbReference>
<dbReference type="AlphaFoldDB" id="A0AAN6WW18"/>
<feature type="domain" description="CAAX prenyl protease 2/Lysostaphin resistance protein A-like" evidence="12">
    <location>
        <begin position="156"/>
        <end position="263"/>
    </location>
</feature>
<evidence type="ECO:0000256" key="10">
    <source>
        <dbReference type="ARBA" id="ARBA00049729"/>
    </source>
</evidence>
<evidence type="ECO:0000256" key="3">
    <source>
        <dbReference type="ARBA" id="ARBA00022670"/>
    </source>
</evidence>
<evidence type="ECO:0000256" key="6">
    <source>
        <dbReference type="ARBA" id="ARBA00022824"/>
    </source>
</evidence>
<comment type="similarity">
    <text evidence="2">Belongs to the peptidase U48 family.</text>
</comment>
<dbReference type="GO" id="GO:0004222">
    <property type="term" value="F:metalloendopeptidase activity"/>
    <property type="evidence" value="ECO:0007669"/>
    <property type="project" value="InterPro"/>
</dbReference>
<dbReference type="EC" id="3.4.26.1" evidence="10"/>
<keyword evidence="14" id="KW-1185">Reference proteome</keyword>
<dbReference type="InterPro" id="IPR003675">
    <property type="entry name" value="Rce1/LyrA-like_dom"/>
</dbReference>
<keyword evidence="7 11" id="KW-1133">Transmembrane helix</keyword>
<comment type="subcellular location">
    <subcellularLocation>
        <location evidence="1">Endoplasmic reticulum membrane</location>
        <topology evidence="1">Multi-pass membrane protein</topology>
    </subcellularLocation>
</comment>
<keyword evidence="5" id="KW-0378">Hydrolase</keyword>
<evidence type="ECO:0000256" key="1">
    <source>
        <dbReference type="ARBA" id="ARBA00004477"/>
    </source>
</evidence>
<evidence type="ECO:0000259" key="12">
    <source>
        <dbReference type="Pfam" id="PF02517"/>
    </source>
</evidence>
<dbReference type="GO" id="GO:0005789">
    <property type="term" value="C:endoplasmic reticulum membrane"/>
    <property type="evidence" value="ECO:0007669"/>
    <property type="project" value="UniProtKB-SubCell"/>
</dbReference>
<protein>
    <recommendedName>
        <fullName evidence="10">intramembrane prenyl-peptidase Rce1</fullName>
        <ecNumber evidence="10">3.4.26.1</ecNumber>
    </recommendedName>
</protein>
<dbReference type="InterPro" id="IPR039731">
    <property type="entry name" value="Rce1"/>
</dbReference>
<feature type="transmembrane region" description="Helical" evidence="11">
    <location>
        <begin position="228"/>
        <end position="245"/>
    </location>
</feature>
<evidence type="ECO:0000313" key="14">
    <source>
        <dbReference type="Proteomes" id="UP001302126"/>
    </source>
</evidence>
<evidence type="ECO:0000256" key="5">
    <source>
        <dbReference type="ARBA" id="ARBA00022801"/>
    </source>
</evidence>
<feature type="transmembrane region" description="Helical" evidence="11">
    <location>
        <begin position="33"/>
        <end position="51"/>
    </location>
</feature>
<dbReference type="PANTHER" id="PTHR13046:SF0">
    <property type="entry name" value="CAAX PRENYL PROTEASE 2"/>
    <property type="match status" value="1"/>
</dbReference>
<evidence type="ECO:0000256" key="2">
    <source>
        <dbReference type="ARBA" id="ARBA00006897"/>
    </source>
</evidence>
<sequence>MPALGDLGDLLHKFNPWHKDEHPPPPPISPSTAYSLLALYALIYFIPFYLSPLTRPSPTLSRDSPSVIRARIRSVSLSCLLCAGATWLVLTRTAHATPSQALHLLGLYPVGLSATLRCSTLTALLFLGPLYSYFIIERGYRDWLRLAPIKEAFTEWITYRNILAGPITEEILFRSTSIPLMLLAQCPLPKIIFLSPIIFGLAHIHHFYEFRLTHPQVPASAALLRSVFQLGYTTLFGAYATFLFLRSGSLLAVCAVHAFCNCMGLPQIWGRLGFEEEELGGKKRNIGWTVAYYILLVAGAWGWWRGLWVLSECSNGLVSSEAF</sequence>
<feature type="transmembrane region" description="Helical" evidence="11">
    <location>
        <begin position="290"/>
        <end position="310"/>
    </location>
</feature>
<organism evidence="13 14">
    <name type="scientific">Podospora australis</name>
    <dbReference type="NCBI Taxonomy" id="1536484"/>
    <lineage>
        <taxon>Eukaryota</taxon>
        <taxon>Fungi</taxon>
        <taxon>Dikarya</taxon>
        <taxon>Ascomycota</taxon>
        <taxon>Pezizomycotina</taxon>
        <taxon>Sordariomycetes</taxon>
        <taxon>Sordariomycetidae</taxon>
        <taxon>Sordariales</taxon>
        <taxon>Podosporaceae</taxon>
        <taxon>Podospora</taxon>
    </lineage>
</organism>
<keyword evidence="8 11" id="KW-0472">Membrane</keyword>
<name>A0AAN6WW18_9PEZI</name>
<proteinExistence type="inferred from homology"/>
<feature type="transmembrane region" description="Helical" evidence="11">
    <location>
        <begin position="72"/>
        <end position="90"/>
    </location>
</feature>
<evidence type="ECO:0000256" key="9">
    <source>
        <dbReference type="ARBA" id="ARBA00047280"/>
    </source>
</evidence>
<evidence type="ECO:0000256" key="7">
    <source>
        <dbReference type="ARBA" id="ARBA00022989"/>
    </source>
</evidence>
<dbReference type="Pfam" id="PF02517">
    <property type="entry name" value="Rce1-like"/>
    <property type="match status" value="1"/>
</dbReference>
<reference evidence="13" key="2">
    <citation type="submission" date="2023-05" db="EMBL/GenBank/DDBJ databases">
        <authorList>
            <consortium name="Lawrence Berkeley National Laboratory"/>
            <person name="Steindorff A."/>
            <person name="Hensen N."/>
            <person name="Bonometti L."/>
            <person name="Westerberg I."/>
            <person name="Brannstrom I.O."/>
            <person name="Guillou S."/>
            <person name="Cros-Aarteil S."/>
            <person name="Calhoun S."/>
            <person name="Haridas S."/>
            <person name="Kuo A."/>
            <person name="Mondo S."/>
            <person name="Pangilinan J."/>
            <person name="Riley R."/>
            <person name="Labutti K."/>
            <person name="Andreopoulos B."/>
            <person name="Lipzen A."/>
            <person name="Chen C."/>
            <person name="Yanf M."/>
            <person name="Daum C."/>
            <person name="Ng V."/>
            <person name="Clum A."/>
            <person name="Ohm R."/>
            <person name="Martin F."/>
            <person name="Silar P."/>
            <person name="Natvig D."/>
            <person name="Lalanne C."/>
            <person name="Gautier V."/>
            <person name="Ament-Velasquez S.L."/>
            <person name="Kruys A."/>
            <person name="Hutchinson M.I."/>
            <person name="Powell A.J."/>
            <person name="Barry K."/>
            <person name="Miller A.N."/>
            <person name="Grigoriev I.V."/>
            <person name="Debuchy R."/>
            <person name="Gladieux P."/>
            <person name="Thoren M.H."/>
            <person name="Johannesson H."/>
        </authorList>
    </citation>
    <scope>NUCLEOTIDE SEQUENCE</scope>
    <source>
        <strain evidence="13">PSN309</strain>
    </source>
</reference>
<feature type="transmembrane region" description="Helical" evidence="11">
    <location>
        <begin position="110"/>
        <end position="136"/>
    </location>
</feature>
<comment type="catalytic activity">
    <reaction evidence="9">
        <text>Hydrolyzes the peptide bond -P2-(S-farnesyl or geranylgeranyl)C-P1'-P2'-P3'-COOH where P1' and P2' are amino acids with aliphatic sidechains and P3' is any C-terminal residue.</text>
        <dbReference type="EC" id="3.4.26.1"/>
    </reaction>
</comment>
<gene>
    <name evidence="13" type="ORF">QBC35DRAFT_187418</name>
</gene>
<keyword evidence="6" id="KW-0256">Endoplasmic reticulum</keyword>
<keyword evidence="4 11" id="KW-0812">Transmembrane</keyword>
<accession>A0AAN6WW18</accession>
<dbReference type="EMBL" id="MU864385">
    <property type="protein sequence ID" value="KAK4188683.1"/>
    <property type="molecule type" value="Genomic_DNA"/>
</dbReference>
<feature type="transmembrane region" description="Helical" evidence="11">
    <location>
        <begin position="250"/>
        <end position="270"/>
    </location>
</feature>
<dbReference type="GO" id="GO:0071586">
    <property type="term" value="P:CAAX-box protein processing"/>
    <property type="evidence" value="ECO:0007669"/>
    <property type="project" value="InterPro"/>
</dbReference>
<evidence type="ECO:0000256" key="8">
    <source>
        <dbReference type="ARBA" id="ARBA00023136"/>
    </source>
</evidence>
<dbReference type="PANTHER" id="PTHR13046">
    <property type="entry name" value="PROTEASE U48 CAAX PRENYL PROTEASE RCE1"/>
    <property type="match status" value="1"/>
</dbReference>
<evidence type="ECO:0000256" key="4">
    <source>
        <dbReference type="ARBA" id="ARBA00022692"/>
    </source>
</evidence>
<reference evidence="13" key="1">
    <citation type="journal article" date="2023" name="Mol. Phylogenet. Evol.">
        <title>Genome-scale phylogeny and comparative genomics of the fungal order Sordariales.</title>
        <authorList>
            <person name="Hensen N."/>
            <person name="Bonometti L."/>
            <person name="Westerberg I."/>
            <person name="Brannstrom I.O."/>
            <person name="Guillou S."/>
            <person name="Cros-Aarteil S."/>
            <person name="Calhoun S."/>
            <person name="Haridas S."/>
            <person name="Kuo A."/>
            <person name="Mondo S."/>
            <person name="Pangilinan J."/>
            <person name="Riley R."/>
            <person name="LaButti K."/>
            <person name="Andreopoulos B."/>
            <person name="Lipzen A."/>
            <person name="Chen C."/>
            <person name="Yan M."/>
            <person name="Daum C."/>
            <person name="Ng V."/>
            <person name="Clum A."/>
            <person name="Steindorff A."/>
            <person name="Ohm R.A."/>
            <person name="Martin F."/>
            <person name="Silar P."/>
            <person name="Natvig D.O."/>
            <person name="Lalanne C."/>
            <person name="Gautier V."/>
            <person name="Ament-Velasquez S.L."/>
            <person name="Kruys A."/>
            <person name="Hutchinson M.I."/>
            <person name="Powell A.J."/>
            <person name="Barry K."/>
            <person name="Miller A.N."/>
            <person name="Grigoriev I.V."/>
            <person name="Debuchy R."/>
            <person name="Gladieux P."/>
            <person name="Hiltunen Thoren M."/>
            <person name="Johannesson H."/>
        </authorList>
    </citation>
    <scope>NUCLEOTIDE SEQUENCE</scope>
    <source>
        <strain evidence="13">PSN309</strain>
    </source>
</reference>
<evidence type="ECO:0000313" key="13">
    <source>
        <dbReference type="EMBL" id="KAK4188683.1"/>
    </source>
</evidence>
<feature type="transmembrane region" description="Helical" evidence="11">
    <location>
        <begin position="191"/>
        <end position="208"/>
    </location>
</feature>